<dbReference type="AlphaFoldDB" id="A0A084Z0A7"/>
<dbReference type="Proteomes" id="UP000028630">
    <property type="component" value="Unassembled WGS sequence"/>
</dbReference>
<dbReference type="OrthoDB" id="7067906at2"/>
<sequence length="123" mass="14666">MKPIPRACTLPLQVEVEGRTWRLFDVYFTDSDWRKYSFYIYAINREHASYVVEDIKRTAELAPDDIVGFRDTTPVQEGITCTLPLQVEVEGRTWRLFDVYFTDSDKRKYSFYIYAINREHASY</sequence>
<dbReference type="RefSeq" id="WP_038163917.1">
    <property type="nucleotide sequence ID" value="NZ_JMTB01000231.1"/>
</dbReference>
<proteinExistence type="predicted"/>
<dbReference type="EMBL" id="JMTB01000231">
    <property type="protein sequence ID" value="KFB90901.1"/>
    <property type="molecule type" value="Genomic_DNA"/>
</dbReference>
<comment type="caution">
    <text evidence="1">The sequence shown here is derived from an EMBL/GenBank/DDBJ whole genome shotgun (WGS) entry which is preliminary data.</text>
</comment>
<feature type="non-terminal residue" evidence="1">
    <location>
        <position position="123"/>
    </location>
</feature>
<keyword evidence="2" id="KW-1185">Reference proteome</keyword>
<gene>
    <name evidence="1" type="ORF">GTGU_04793</name>
</gene>
<name>A0A084Z0A7_9ENTR</name>
<evidence type="ECO:0000313" key="1">
    <source>
        <dbReference type="EMBL" id="KFB90901.1"/>
    </source>
</evidence>
<evidence type="ECO:0000313" key="2">
    <source>
        <dbReference type="Proteomes" id="UP000028630"/>
    </source>
</evidence>
<accession>A0A084Z0A7</accession>
<organism evidence="1 2">
    <name type="scientific">Trabulsiella guamensis ATCC 49490</name>
    <dbReference type="NCBI Taxonomy" id="1005994"/>
    <lineage>
        <taxon>Bacteria</taxon>
        <taxon>Pseudomonadati</taxon>
        <taxon>Pseudomonadota</taxon>
        <taxon>Gammaproteobacteria</taxon>
        <taxon>Enterobacterales</taxon>
        <taxon>Enterobacteriaceae</taxon>
        <taxon>Trabulsiella</taxon>
    </lineage>
</organism>
<reference evidence="2" key="1">
    <citation type="submission" date="2014-05" db="EMBL/GenBank/DDBJ databases">
        <title>ATOL: Assembling a taxonomically balanced genome-scale reconstruction of the evolutionary history of the Enterobacteriaceae.</title>
        <authorList>
            <person name="Plunkett G. III"/>
            <person name="Neeno-Eckwall E.C."/>
            <person name="Glasner J.D."/>
            <person name="Perna N.T."/>
        </authorList>
    </citation>
    <scope>NUCLEOTIDE SEQUENCE [LARGE SCALE GENOMIC DNA]</scope>
    <source>
        <strain evidence="2">ATCC 49490</strain>
    </source>
</reference>
<protein>
    <submittedName>
        <fullName evidence="1">Uncharacterized protein</fullName>
    </submittedName>
</protein>